<keyword evidence="3" id="KW-0677">Repeat</keyword>
<dbReference type="InterPro" id="IPR000048">
    <property type="entry name" value="IQ_motif_EF-hand-BS"/>
</dbReference>
<feature type="compositionally biased region" description="Gly residues" evidence="8">
    <location>
        <begin position="2023"/>
        <end position="2049"/>
    </location>
</feature>
<evidence type="ECO:0000256" key="5">
    <source>
        <dbReference type="PROSITE-ProRule" id="PRU00023"/>
    </source>
</evidence>
<feature type="coiled-coil region" evidence="7">
    <location>
        <begin position="1814"/>
        <end position="1841"/>
    </location>
</feature>
<evidence type="ECO:0000256" key="3">
    <source>
        <dbReference type="ARBA" id="ARBA00022737"/>
    </source>
</evidence>
<dbReference type="PANTHER" id="PTHR22998:SF1">
    <property type="entry name" value="NAD(+) HYDROLASE SARM1"/>
    <property type="match status" value="1"/>
</dbReference>
<keyword evidence="2" id="KW-0963">Cytoplasm</keyword>
<dbReference type="PROSITE" id="PS50096">
    <property type="entry name" value="IQ"/>
    <property type="match status" value="5"/>
</dbReference>
<feature type="compositionally biased region" description="Basic and acidic residues" evidence="8">
    <location>
        <begin position="513"/>
        <end position="525"/>
    </location>
</feature>
<dbReference type="SUPFAM" id="SSF53474">
    <property type="entry name" value="alpha/beta-Hydrolases"/>
    <property type="match status" value="1"/>
</dbReference>
<evidence type="ECO:0000313" key="11">
    <source>
        <dbReference type="EMBL" id="GMH55632.1"/>
    </source>
</evidence>
<dbReference type="GO" id="GO:0035591">
    <property type="term" value="F:signaling adaptor activity"/>
    <property type="evidence" value="ECO:0007669"/>
    <property type="project" value="InterPro"/>
</dbReference>
<feature type="region of interest" description="Disordered" evidence="8">
    <location>
        <begin position="1946"/>
        <end position="1966"/>
    </location>
</feature>
<feature type="region of interest" description="Disordered" evidence="8">
    <location>
        <begin position="513"/>
        <end position="535"/>
    </location>
</feature>
<dbReference type="InterPro" id="IPR013761">
    <property type="entry name" value="SAM/pointed_sf"/>
</dbReference>
<dbReference type="PANTHER" id="PTHR22998">
    <property type="entry name" value="SARM1"/>
    <property type="match status" value="1"/>
</dbReference>
<dbReference type="Gene3D" id="1.25.40.20">
    <property type="entry name" value="Ankyrin repeat-containing domain"/>
    <property type="match status" value="1"/>
</dbReference>
<feature type="region of interest" description="Disordered" evidence="8">
    <location>
        <begin position="332"/>
        <end position="356"/>
    </location>
</feature>
<dbReference type="InterPro" id="IPR011006">
    <property type="entry name" value="CheY-like_superfamily"/>
</dbReference>
<dbReference type="PROSITE" id="PS50110">
    <property type="entry name" value="RESPONSE_REGULATORY"/>
    <property type="match status" value="1"/>
</dbReference>
<dbReference type="InterPro" id="IPR029058">
    <property type="entry name" value="AB_hydrolase_fold"/>
</dbReference>
<feature type="coiled-coil region" evidence="7">
    <location>
        <begin position="1882"/>
        <end position="1934"/>
    </location>
</feature>
<accession>A0A9W6ZJP9</accession>
<dbReference type="InterPro" id="IPR002110">
    <property type="entry name" value="Ankyrin_rpt"/>
</dbReference>
<dbReference type="Gene3D" id="1.10.150.50">
    <property type="entry name" value="Transcription Factor, Ets-1"/>
    <property type="match status" value="1"/>
</dbReference>
<dbReference type="InterPro" id="IPR027417">
    <property type="entry name" value="P-loop_NTPase"/>
</dbReference>
<dbReference type="SMART" id="SM00454">
    <property type="entry name" value="SAM"/>
    <property type="match status" value="1"/>
</dbReference>
<dbReference type="SUPFAM" id="SSF52540">
    <property type="entry name" value="P-loop containing nucleoside triphosphate hydrolases"/>
    <property type="match status" value="1"/>
</dbReference>
<protein>
    <recommendedName>
        <fullName evidence="13">Response regulatory domain-containing protein</fullName>
    </recommendedName>
</protein>
<keyword evidence="5" id="KW-0040">ANK repeat</keyword>
<evidence type="ECO:0000256" key="8">
    <source>
        <dbReference type="SAM" id="MobiDB-lite"/>
    </source>
</evidence>
<feature type="region of interest" description="Disordered" evidence="8">
    <location>
        <begin position="960"/>
        <end position="979"/>
    </location>
</feature>
<feature type="region of interest" description="Disordered" evidence="8">
    <location>
        <begin position="2016"/>
        <end position="2072"/>
    </location>
</feature>
<comment type="caution">
    <text evidence="11">The sequence shown here is derived from an EMBL/GenBank/DDBJ whole genome shotgun (WGS) entry which is preliminary data.</text>
</comment>
<dbReference type="SMART" id="SM00015">
    <property type="entry name" value="IQ"/>
    <property type="match status" value="5"/>
</dbReference>
<dbReference type="Gene3D" id="3.40.50.2300">
    <property type="match status" value="1"/>
</dbReference>
<comment type="subcellular location">
    <subcellularLocation>
        <location evidence="1">Cytoplasm</location>
    </subcellularLocation>
</comment>
<evidence type="ECO:0000256" key="7">
    <source>
        <dbReference type="SAM" id="Coils"/>
    </source>
</evidence>
<dbReference type="EMBL" id="BRXY01000035">
    <property type="protein sequence ID" value="GMH55632.1"/>
    <property type="molecule type" value="Genomic_DNA"/>
</dbReference>
<dbReference type="SMART" id="SM00448">
    <property type="entry name" value="REC"/>
    <property type="match status" value="1"/>
</dbReference>
<keyword evidence="4" id="KW-0378">Hydrolase</keyword>
<dbReference type="SUPFAM" id="SSF52172">
    <property type="entry name" value="CheY-like"/>
    <property type="match status" value="1"/>
</dbReference>
<dbReference type="InterPro" id="IPR036770">
    <property type="entry name" value="Ankyrin_rpt-contain_sf"/>
</dbReference>
<dbReference type="GO" id="GO:0000160">
    <property type="term" value="P:phosphorelay signal transduction system"/>
    <property type="evidence" value="ECO:0007669"/>
    <property type="project" value="InterPro"/>
</dbReference>
<dbReference type="InterPro" id="IPR039184">
    <property type="entry name" value="SARM1"/>
</dbReference>
<evidence type="ECO:0000313" key="12">
    <source>
        <dbReference type="Proteomes" id="UP001165085"/>
    </source>
</evidence>
<dbReference type="PROSITE" id="PS50297">
    <property type="entry name" value="ANK_REP_REGION"/>
    <property type="match status" value="1"/>
</dbReference>
<dbReference type="PROSITE" id="PS50105">
    <property type="entry name" value="SAM_DOMAIN"/>
    <property type="match status" value="1"/>
</dbReference>
<evidence type="ECO:0000256" key="6">
    <source>
        <dbReference type="PROSITE-ProRule" id="PRU00169"/>
    </source>
</evidence>
<dbReference type="Proteomes" id="UP001165085">
    <property type="component" value="Unassembled WGS sequence"/>
</dbReference>
<comment type="caution">
    <text evidence="6">Lacks conserved residue(s) required for the propagation of feature annotation.</text>
</comment>
<dbReference type="SMART" id="SM00248">
    <property type="entry name" value="ANK"/>
    <property type="match status" value="1"/>
</dbReference>
<dbReference type="CDD" id="cd09487">
    <property type="entry name" value="SAM_superfamily"/>
    <property type="match status" value="1"/>
</dbReference>
<sequence length="2385" mass="266361">METATGLWCYQSLYSDKLDEKTSFNIPDSILFENGLLDKWVFSNRQGQVVRKRPGNETQMSVKEKFAKIASASMTNYQGRACVLRHRDGSFSILDGQSFLEFAEVWPPSDPNILAVQAYVQGRGNQGTIFRSKYSVVNSSGRVSLQHSSFLSMPPGSEEEATVKIGKENLVMTASKSASTNETLNSLMRSAVSQVERVRRCKVISMTADFLIDYQDQIWLVWMDDVKYLSGENAKDLSKVGIRTEPDMRGSWLNGNPHGPFPSAAEQRETAKLGHKSPKTSPIRARPRRMSKTTAKVSNELMGAMAARVETDGETRRQGMKLAMDRTIFVDPKDPQKTLRPTSPFKTPGVGAGRPVGLQLLGGEGPKEEAMGAEIGTAKPDRSQFPSNIKCNGQFCNLRIRDASELRNARGDGGKILEGHEALSKQYASVRKLKKGDMNDILGKAKKMSTTEYYSVPYASIYRAKTESQLAEASYRKNNAEIETAWQAYPTTPREHRKKFNLDDEYWKLAHGDAEDPKSHEHIDGAPDWSNTSNDVRKHTVASKIKSEWGEKVGEVQVPGGTHNFYRRVNVCGECCRAYMLLDKAREILHKDKDEEEGKKKFAASTDGIPDDPHTVHAAWTRREEGKAEANARMRKAAGGGQLANDVFHQQGSYEGGPSIQFDDSAVLGSSTITPPADGVGVEYLFFPSPKKGMTFEEHQQTQQQKQEEANGLRPMTSPLPKKPKRKRQPESFRPMTSPDGRNRQGGGRLTQNSIGNDSEVAFNEHYRKPLPRRRTTTVPAQPGSPPKATWKARRAARQQIEQEFEARGETAPLPEAFGGKFDKLDKFLRGEGGDELGNKNPRRANELMSDTASASYVENFKASADFDMYRAKVLVAINDMGEAEPIAQCLEDQGYIVAFENDGITVMDILHSGNYDCLVVQNDLFVKSAKEITSVVRDRERTERKKATRKMAMDARNRNQSNILNPHTGDAARPKASHPSQVKSLPILVYTEKVAPDDLKSYMEAGMDGCLSRPFDADALLTTLRQAVPKHMKPREEAREQDKAVRYKNKNFTLNSRPTNGSSSDLIAKTLALSASFANNEGSVSGVLQFDADTVFPYTVMDSSIDAAGQAGRTAGKQKAPFFNLVVCHDLFDTSERMKIFLRPISKRYPGLQILLWNYPGQAFTTFREEQLLNNEFHAQCLNSLFDHVGPSGTGQFDTDKPFYILGYGNGGNIASFYSAFYSDQMKSLRALILINSFSYVDPHMASVLHDCMNVFSCSPPNRPDLPIYFFSRFLFSPTYLSSVSTPLALNLYTAVHNPITLAGRIQLCLGALSHIDMRNNLKEIPVPIINVQGTQDALVRPMHTDMWISKRDGETKSIHRCLQAHANNPKARKTCQIWVNSGHEVFQEKRNQVLQLVEQMVIGYHENADVSFMPAMSVDREAAIEMDGDLKRSMKLDVGGRKPLGEKSLNGSVEPEKFEDHFVGNLTAKLGGLNKKREAMVKKYEEDEDEGLSFEERVEKENTRWNSFAVNVSKANQPGGSQEQGGKVSKRISKYSSKSGLNGNSIVGGNSVVQIVTDPTKASFEKNNRVIHGHKKADDFGLYANPEAFPEVQEYMGWRLKRNKKRLMRLDAASRIIQGAYRAHLAWQIIKKLREERAAQYIQRCYRGWKGRLEFLEKMRLVWAAQLVQRNWRGHAGREQFLRRRIESGAITHIQRVWRGFVSRRLVRQLHEARWKGACSMQSCWRKRKARQQAFLMRIKRNASMLIQRLYRGHLGRRRCAVERDKFLFSRSQSQGIAFGRQMLLEHKLHATKLQSEVSVLTQEKVKCEEHIESLLDEISEFEEGVKTLEKEMHQLSKIQTESEGVLDEEAKVELRDQKIRLDSEFSQMLANIADRKENLTRLESNMVLLDRSRQTKEEELRVLERKLVVLLEEQQNELESIRRRQERKGEALIEGKTSVLTTATGEAGEGGGFKGPSAKDKRQAAQLMQSTETLMKFGFMSMSMTYFSSLNMVRAMRTVAATDTVMAAVHENSSNRSMITGGGGGGGGGGSGGEGGGGGPPQGGLDAGLDNHGNNQFEPDLKPGRMPGQGDIRVSSWSVVDVSKWLQSISLAQYRTAFLDAAVDGAFLYDLNDDDLKNTLGVEHRLHRKKMLNTIARLKESETAKDREMIMSEMAERNPPPGFNGPALGYANGPVGPQAGVMAMVAPGANPAFVPQLNEDGAIVQQQPQDDVFAGAIDLNIQEMASWVRHSKLKKLTKALEQLPTKRFDAGLIKVQSVEDYGTQYIDSYERDGFHLNQTLEHGNTLLHISAQNGNIKIAKLLQRYGANVNHQNRMGQCAGHFAIAYTFYDYSAWLFDPDGGGADDTLENIHGLGPYDGLAGEEDHIEQQDGDDGGVKAITSG</sequence>
<feature type="domain" description="Response regulatory" evidence="10">
    <location>
        <begin position="873"/>
        <end position="1029"/>
    </location>
</feature>
<reference evidence="12" key="1">
    <citation type="journal article" date="2023" name="Commun. Biol.">
        <title>Genome analysis of Parmales, the sister group of diatoms, reveals the evolutionary specialization of diatoms from phago-mixotrophs to photoautotrophs.</title>
        <authorList>
            <person name="Ban H."/>
            <person name="Sato S."/>
            <person name="Yoshikawa S."/>
            <person name="Yamada K."/>
            <person name="Nakamura Y."/>
            <person name="Ichinomiya M."/>
            <person name="Sato N."/>
            <person name="Blanc-Mathieu R."/>
            <person name="Endo H."/>
            <person name="Kuwata A."/>
            <person name="Ogata H."/>
        </authorList>
    </citation>
    <scope>NUCLEOTIDE SEQUENCE [LARGE SCALE GENOMIC DNA]</scope>
    <source>
        <strain evidence="12">NIES 3701</strain>
    </source>
</reference>
<feature type="compositionally biased region" description="Basic and acidic residues" evidence="8">
    <location>
        <begin position="695"/>
        <end position="711"/>
    </location>
</feature>
<dbReference type="SUPFAM" id="SSF47769">
    <property type="entry name" value="SAM/Pointed domain"/>
    <property type="match status" value="1"/>
</dbReference>
<evidence type="ECO:0000256" key="1">
    <source>
        <dbReference type="ARBA" id="ARBA00004496"/>
    </source>
</evidence>
<evidence type="ECO:0000259" key="10">
    <source>
        <dbReference type="PROSITE" id="PS50110"/>
    </source>
</evidence>
<dbReference type="PROSITE" id="PS50088">
    <property type="entry name" value="ANK_REPEAT"/>
    <property type="match status" value="1"/>
</dbReference>
<dbReference type="OrthoDB" id="196165at2759"/>
<gene>
    <name evidence="11" type="ORF">TrST_g11590</name>
</gene>
<dbReference type="Pfam" id="PF00612">
    <property type="entry name" value="IQ"/>
    <property type="match status" value="3"/>
</dbReference>
<dbReference type="Gene3D" id="1.20.5.190">
    <property type="match status" value="2"/>
</dbReference>
<keyword evidence="12" id="KW-1185">Reference proteome</keyword>
<dbReference type="Pfam" id="PF00023">
    <property type="entry name" value="Ank"/>
    <property type="match status" value="1"/>
</dbReference>
<dbReference type="SUPFAM" id="SSF48403">
    <property type="entry name" value="Ankyrin repeat"/>
    <property type="match status" value="1"/>
</dbReference>
<dbReference type="InterPro" id="IPR001660">
    <property type="entry name" value="SAM"/>
</dbReference>
<feature type="region of interest" description="Disordered" evidence="8">
    <location>
        <begin position="695"/>
        <end position="790"/>
    </location>
</feature>
<feature type="region of interest" description="Disordered" evidence="8">
    <location>
        <begin position="271"/>
        <end position="292"/>
    </location>
</feature>
<dbReference type="Gene3D" id="3.40.50.1820">
    <property type="entry name" value="alpha/beta hydrolase"/>
    <property type="match status" value="1"/>
</dbReference>
<dbReference type="Pfam" id="PF00536">
    <property type="entry name" value="SAM_1"/>
    <property type="match status" value="1"/>
</dbReference>
<proteinExistence type="predicted"/>
<organism evidence="11 12">
    <name type="scientific">Triparma strigata</name>
    <dbReference type="NCBI Taxonomy" id="1606541"/>
    <lineage>
        <taxon>Eukaryota</taxon>
        <taxon>Sar</taxon>
        <taxon>Stramenopiles</taxon>
        <taxon>Ochrophyta</taxon>
        <taxon>Bolidophyceae</taxon>
        <taxon>Parmales</taxon>
        <taxon>Triparmaceae</taxon>
        <taxon>Triparma</taxon>
    </lineage>
</organism>
<dbReference type="GO" id="GO:0048678">
    <property type="term" value="P:response to axon injury"/>
    <property type="evidence" value="ECO:0007669"/>
    <property type="project" value="InterPro"/>
</dbReference>
<dbReference type="GO" id="GO:0034128">
    <property type="term" value="P:negative regulation of MyD88-independent toll-like receptor signaling pathway"/>
    <property type="evidence" value="ECO:0007669"/>
    <property type="project" value="InterPro"/>
</dbReference>
<name>A0A9W6ZJP9_9STRA</name>
<feature type="repeat" description="ANK" evidence="5">
    <location>
        <begin position="2285"/>
        <end position="2317"/>
    </location>
</feature>
<evidence type="ECO:0000256" key="2">
    <source>
        <dbReference type="ARBA" id="ARBA00022490"/>
    </source>
</evidence>
<evidence type="ECO:0008006" key="13">
    <source>
        <dbReference type="Google" id="ProtNLM"/>
    </source>
</evidence>
<evidence type="ECO:0000259" key="9">
    <source>
        <dbReference type="PROSITE" id="PS50105"/>
    </source>
</evidence>
<dbReference type="InterPro" id="IPR001789">
    <property type="entry name" value="Sig_transdc_resp-reg_receiver"/>
</dbReference>
<evidence type="ECO:0000256" key="4">
    <source>
        <dbReference type="ARBA" id="ARBA00022801"/>
    </source>
</evidence>
<feature type="domain" description="SAM" evidence="9">
    <location>
        <begin position="2080"/>
        <end position="2144"/>
    </location>
</feature>
<dbReference type="GO" id="GO:0005737">
    <property type="term" value="C:cytoplasm"/>
    <property type="evidence" value="ECO:0007669"/>
    <property type="project" value="UniProtKB-SubCell"/>
</dbReference>
<dbReference type="GO" id="GO:0003953">
    <property type="term" value="F:NAD+ nucleosidase activity"/>
    <property type="evidence" value="ECO:0007669"/>
    <property type="project" value="InterPro"/>
</dbReference>
<keyword evidence="7" id="KW-0175">Coiled coil</keyword>